<dbReference type="Proteomes" id="UP000501253">
    <property type="component" value="Chromosome"/>
</dbReference>
<dbReference type="CDD" id="cd00082">
    <property type="entry name" value="HisKA"/>
    <property type="match status" value="1"/>
</dbReference>
<proteinExistence type="predicted"/>
<dbReference type="PANTHER" id="PTHR43065">
    <property type="entry name" value="SENSOR HISTIDINE KINASE"/>
    <property type="match status" value="1"/>
</dbReference>
<name>A0A6H1WTY0_9BACT</name>
<dbReference type="SUPFAM" id="SSF55874">
    <property type="entry name" value="ATPase domain of HSP90 chaperone/DNA topoisomerase II/histidine kinase"/>
    <property type="match status" value="1"/>
</dbReference>
<reference evidence="10 11" key="1">
    <citation type="submission" date="2019-08" db="EMBL/GenBank/DDBJ databases">
        <title>Complete genome sequence of Thermosulfurimonas marina SU872T, an anaerobic thermophilic chemolithoautotrophic bacterium isolated from a shallow marine hydrothermal vent.</title>
        <authorList>
            <person name="Allioux M."/>
            <person name="Jebbar M."/>
            <person name="Slobodkina G."/>
            <person name="Slobodkin A."/>
            <person name="Moalic Y."/>
            <person name="Frolova A."/>
            <person name="Shao Z."/>
            <person name="Alain K."/>
        </authorList>
    </citation>
    <scope>NUCLEOTIDE SEQUENCE [LARGE SCALE GENOMIC DNA]</scope>
    <source>
        <strain evidence="10 11">SU872</strain>
    </source>
</reference>
<evidence type="ECO:0000256" key="1">
    <source>
        <dbReference type="ARBA" id="ARBA00000085"/>
    </source>
</evidence>
<dbReference type="InterPro" id="IPR036890">
    <property type="entry name" value="HATPase_C_sf"/>
</dbReference>
<comment type="catalytic activity">
    <reaction evidence="1">
        <text>ATP + protein L-histidine = ADP + protein N-phospho-L-histidine.</text>
        <dbReference type="EC" id="2.7.13.3"/>
    </reaction>
</comment>
<dbReference type="PROSITE" id="PS50109">
    <property type="entry name" value="HIS_KIN"/>
    <property type="match status" value="1"/>
</dbReference>
<dbReference type="Gene3D" id="3.30.565.10">
    <property type="entry name" value="Histidine kinase-like ATPase, C-terminal domain"/>
    <property type="match status" value="1"/>
</dbReference>
<keyword evidence="6 10" id="KW-0418">Kinase</keyword>
<dbReference type="KEGG" id="tmai:FVE67_07555"/>
<evidence type="ECO:0000256" key="8">
    <source>
        <dbReference type="ARBA" id="ARBA00023012"/>
    </source>
</evidence>
<dbReference type="Gene3D" id="1.10.287.130">
    <property type="match status" value="1"/>
</dbReference>
<dbReference type="AlphaFoldDB" id="A0A6H1WTY0"/>
<protein>
    <recommendedName>
        <fullName evidence="2">histidine kinase</fullName>
        <ecNumber evidence="2">2.7.13.3</ecNumber>
    </recommendedName>
</protein>
<evidence type="ECO:0000256" key="7">
    <source>
        <dbReference type="ARBA" id="ARBA00022840"/>
    </source>
</evidence>
<dbReference type="InterPro" id="IPR005467">
    <property type="entry name" value="His_kinase_dom"/>
</dbReference>
<keyword evidence="3" id="KW-0597">Phosphoprotein</keyword>
<keyword evidence="8" id="KW-0902">Two-component regulatory system</keyword>
<dbReference type="SMART" id="SM00387">
    <property type="entry name" value="HATPase_c"/>
    <property type="match status" value="1"/>
</dbReference>
<keyword evidence="4" id="KW-0808">Transferase</keyword>
<dbReference type="InterPro" id="IPR003661">
    <property type="entry name" value="HisK_dim/P_dom"/>
</dbReference>
<keyword evidence="7" id="KW-0067">ATP-binding</keyword>
<evidence type="ECO:0000256" key="3">
    <source>
        <dbReference type="ARBA" id="ARBA00022553"/>
    </source>
</evidence>
<evidence type="ECO:0000256" key="4">
    <source>
        <dbReference type="ARBA" id="ARBA00022679"/>
    </source>
</evidence>
<evidence type="ECO:0000313" key="11">
    <source>
        <dbReference type="Proteomes" id="UP000501253"/>
    </source>
</evidence>
<dbReference type="Pfam" id="PF00512">
    <property type="entry name" value="HisKA"/>
    <property type="match status" value="1"/>
</dbReference>
<dbReference type="InterPro" id="IPR003594">
    <property type="entry name" value="HATPase_dom"/>
</dbReference>
<keyword evidence="11" id="KW-1185">Reference proteome</keyword>
<gene>
    <name evidence="10" type="ORF">FVE67_07555</name>
</gene>
<dbReference type="InterPro" id="IPR036097">
    <property type="entry name" value="HisK_dim/P_sf"/>
</dbReference>
<dbReference type="SMART" id="SM00388">
    <property type="entry name" value="HisKA"/>
    <property type="match status" value="1"/>
</dbReference>
<dbReference type="PRINTS" id="PR00344">
    <property type="entry name" value="BCTRLSENSOR"/>
</dbReference>
<dbReference type="EMBL" id="CP042909">
    <property type="protein sequence ID" value="QJA06657.1"/>
    <property type="molecule type" value="Genomic_DNA"/>
</dbReference>
<dbReference type="GO" id="GO:0000155">
    <property type="term" value="F:phosphorelay sensor kinase activity"/>
    <property type="evidence" value="ECO:0007669"/>
    <property type="project" value="InterPro"/>
</dbReference>
<feature type="domain" description="Histidine kinase" evidence="9">
    <location>
        <begin position="107"/>
        <end position="316"/>
    </location>
</feature>
<dbReference type="RefSeq" id="WP_168720010.1">
    <property type="nucleotide sequence ID" value="NZ_CP042909.1"/>
</dbReference>
<evidence type="ECO:0000256" key="2">
    <source>
        <dbReference type="ARBA" id="ARBA00012438"/>
    </source>
</evidence>
<dbReference type="GO" id="GO:0005524">
    <property type="term" value="F:ATP binding"/>
    <property type="evidence" value="ECO:0007669"/>
    <property type="project" value="UniProtKB-KW"/>
</dbReference>
<sequence>MPIPIEDLEEAAGLFEGETPRALNRAFRELFALGDKELPLSELLTPVPENPGRFEARRLTPAEPPLFLKGLRLPLSEGLSLVVVWEKELPHLSTGETATALARAASEIAHELNNPLGGILLYSNLLREDLPPESPLLQYVEKIVKLATRARIIVKTLLNFGEIEEGPREPVEINTLLKEMYEIVADYRVLRHVRPVWELSPTPLYTLGIRTRLEQVILNLLINAGEAMGGKGKLHLRSGRKDHRIFFEVQDTGPGIPPEILPRIFEPFFTTKREGKGTGLGLAISQSIVKQHGGHLEAHNPPEGGALFRVWLPELAENES</sequence>
<dbReference type="EC" id="2.7.13.3" evidence="2"/>
<evidence type="ECO:0000313" key="10">
    <source>
        <dbReference type="EMBL" id="QJA06657.1"/>
    </source>
</evidence>
<evidence type="ECO:0000259" key="9">
    <source>
        <dbReference type="PROSITE" id="PS50109"/>
    </source>
</evidence>
<keyword evidence="5" id="KW-0547">Nucleotide-binding</keyword>
<dbReference type="PANTHER" id="PTHR43065:SF46">
    <property type="entry name" value="C4-DICARBOXYLATE TRANSPORT SENSOR PROTEIN DCTB"/>
    <property type="match status" value="1"/>
</dbReference>
<accession>A0A6H1WTY0</accession>
<dbReference type="Pfam" id="PF02518">
    <property type="entry name" value="HATPase_c"/>
    <property type="match status" value="1"/>
</dbReference>
<dbReference type="InterPro" id="IPR004358">
    <property type="entry name" value="Sig_transdc_His_kin-like_C"/>
</dbReference>
<dbReference type="SUPFAM" id="SSF47384">
    <property type="entry name" value="Homodimeric domain of signal transducing histidine kinase"/>
    <property type="match status" value="1"/>
</dbReference>
<evidence type="ECO:0000256" key="6">
    <source>
        <dbReference type="ARBA" id="ARBA00022777"/>
    </source>
</evidence>
<organism evidence="10 11">
    <name type="scientific">Thermosulfurimonas marina</name>
    <dbReference type="NCBI Taxonomy" id="2047767"/>
    <lineage>
        <taxon>Bacteria</taxon>
        <taxon>Pseudomonadati</taxon>
        <taxon>Thermodesulfobacteriota</taxon>
        <taxon>Thermodesulfobacteria</taxon>
        <taxon>Thermodesulfobacteriales</taxon>
        <taxon>Thermodesulfobacteriaceae</taxon>
        <taxon>Thermosulfurimonas</taxon>
    </lineage>
</organism>
<evidence type="ECO:0000256" key="5">
    <source>
        <dbReference type="ARBA" id="ARBA00022741"/>
    </source>
</evidence>